<comment type="subcellular location">
    <subcellularLocation>
        <location evidence="1">Periplasm</location>
    </subcellularLocation>
</comment>
<feature type="chain" id="PRO_5015721056" description="Methylamine utilization protein MauG" evidence="15">
    <location>
        <begin position="22"/>
        <end position="332"/>
    </location>
</feature>
<feature type="binding site" description="axial binding residue" evidence="14">
    <location>
        <position position="218"/>
    </location>
    <ligand>
        <name>heme c</name>
        <dbReference type="ChEBI" id="CHEBI:61717"/>
        <label>2</label>
    </ligand>
    <ligandPart>
        <name>Fe</name>
        <dbReference type="ChEBI" id="CHEBI:18248"/>
    </ligandPart>
</feature>
<dbReference type="Pfam" id="PF03150">
    <property type="entry name" value="CCP_MauG"/>
    <property type="match status" value="1"/>
</dbReference>
<evidence type="ECO:0000256" key="10">
    <source>
        <dbReference type="ARBA" id="ARBA00023004"/>
    </source>
</evidence>
<comment type="caution">
    <text evidence="17">The sequence shown here is derived from an EMBL/GenBank/DDBJ whole genome shotgun (WGS) entry which is preliminary data.</text>
</comment>
<evidence type="ECO:0000256" key="11">
    <source>
        <dbReference type="ARBA" id="ARBA00058991"/>
    </source>
</evidence>
<keyword evidence="7" id="KW-0574">Periplasm</keyword>
<protein>
    <recommendedName>
        <fullName evidence="12">Methylamine utilization protein MauG</fullName>
    </recommendedName>
</protein>
<dbReference type="PIRSF" id="PIRSF000294">
    <property type="entry name" value="Cytochrome-c_peroxidase"/>
    <property type="match status" value="1"/>
</dbReference>
<dbReference type="PANTHER" id="PTHR30600:SF10">
    <property type="entry name" value="BLL6722 PROTEIN"/>
    <property type="match status" value="1"/>
</dbReference>
<keyword evidence="18" id="KW-1185">Reference proteome</keyword>
<keyword evidence="10 14" id="KW-0408">Iron</keyword>
<proteinExistence type="predicted"/>
<dbReference type="SUPFAM" id="SSF46626">
    <property type="entry name" value="Cytochrome c"/>
    <property type="match status" value="2"/>
</dbReference>
<evidence type="ECO:0000256" key="12">
    <source>
        <dbReference type="ARBA" id="ARBA00073576"/>
    </source>
</evidence>
<dbReference type="PROSITE" id="PS51007">
    <property type="entry name" value="CYTC"/>
    <property type="match status" value="2"/>
</dbReference>
<dbReference type="EMBL" id="MSCH01000003">
    <property type="protein sequence ID" value="PQJ53568.1"/>
    <property type="molecule type" value="Genomic_DNA"/>
</dbReference>
<dbReference type="FunFam" id="1.10.760.10:FF:000019">
    <property type="entry name" value="Di-heme cytochrome C peroxidase"/>
    <property type="match status" value="1"/>
</dbReference>
<feature type="binding site" description="axial binding residue" evidence="14">
    <location>
        <position position="73"/>
    </location>
    <ligand>
        <name>heme c</name>
        <dbReference type="ChEBI" id="CHEBI:61717"/>
        <label>1</label>
    </ligand>
    <ligandPart>
        <name>Fe</name>
        <dbReference type="ChEBI" id="CHEBI:18248"/>
    </ligandPart>
</feature>
<keyword evidence="9" id="KW-0560">Oxidoreductase</keyword>
<feature type="binding site" description="covalent" evidence="13">
    <location>
        <position position="217"/>
    </location>
    <ligand>
        <name>heme c</name>
        <dbReference type="ChEBI" id="CHEBI:61717"/>
        <label>2</label>
    </ligand>
</feature>
<comment type="pathway">
    <text evidence="2">One-carbon metabolism; methylamine degradation.</text>
</comment>
<sequence>MKYSLLVKLLLILVIPFSALADITALKQQYKRPDSIPFPADNQYSATKAMLGKMLFFDPRLSKDENLNCSSCHNPSFGWEVPRAKAVGAQAQELPRHAPTVLNMAWVEPFFWDGRAATLEEQALGPIESNVEMNLPIQEAIQRLSKIEGYRDWFEKAFPSKGISKETISKAIATYERTIVSSQAPFDLWVNGEEDAISDSAKNGFSLFNGKAQCSTCHTGWNFTDNKFHDAGVFDSVDLGRYELTQQEYDKHAFKTPGLRNINERAPYMHDGSLASLESVIVHYISGGMPRPSLSPLMSPIALNAQEMQDIIEFLHTLTGPAMVVSLPILPQ</sequence>
<gene>
    <name evidence="17" type="ORF">BTO11_07730</name>
</gene>
<reference evidence="17 18" key="1">
    <citation type="submission" date="2016-12" db="EMBL/GenBank/DDBJ databases">
        <title>Diversity of luminous bacteria.</title>
        <authorList>
            <person name="Yoshizawa S."/>
            <person name="Kogure K."/>
        </authorList>
    </citation>
    <scope>NUCLEOTIDE SEQUENCE [LARGE SCALE GENOMIC DNA]</scope>
    <source>
        <strain evidence="17 18">SA4-48</strain>
    </source>
</reference>
<evidence type="ECO:0000256" key="14">
    <source>
        <dbReference type="PIRSR" id="PIRSR000294-2"/>
    </source>
</evidence>
<dbReference type="OrthoDB" id="9805202at2"/>
<dbReference type="InterPro" id="IPR036909">
    <property type="entry name" value="Cyt_c-like_dom_sf"/>
</dbReference>
<feature type="binding site" description="covalent" evidence="13">
    <location>
        <position position="69"/>
    </location>
    <ligand>
        <name>heme c</name>
        <dbReference type="ChEBI" id="CHEBI:61717"/>
        <label>1</label>
    </ligand>
</feature>
<dbReference type="GO" id="GO:0020037">
    <property type="term" value="F:heme binding"/>
    <property type="evidence" value="ECO:0007669"/>
    <property type="project" value="InterPro"/>
</dbReference>
<evidence type="ECO:0000256" key="3">
    <source>
        <dbReference type="ARBA" id="ARBA00022448"/>
    </source>
</evidence>
<evidence type="ECO:0000256" key="6">
    <source>
        <dbReference type="ARBA" id="ARBA00022729"/>
    </source>
</evidence>
<dbReference type="GO" id="GO:0046872">
    <property type="term" value="F:metal ion binding"/>
    <property type="evidence" value="ECO:0007669"/>
    <property type="project" value="UniProtKB-KW"/>
</dbReference>
<evidence type="ECO:0000259" key="16">
    <source>
        <dbReference type="PROSITE" id="PS51007"/>
    </source>
</evidence>
<comment type="PTM">
    <text evidence="13">Binds 2 heme groups per subunit.</text>
</comment>
<evidence type="ECO:0000256" key="8">
    <source>
        <dbReference type="ARBA" id="ARBA00022982"/>
    </source>
</evidence>
<keyword evidence="6 15" id="KW-0732">Signal</keyword>
<dbReference type="GO" id="GO:0004130">
    <property type="term" value="F:cytochrome-c peroxidase activity"/>
    <property type="evidence" value="ECO:0007669"/>
    <property type="project" value="TreeGrafter"/>
</dbReference>
<evidence type="ECO:0000256" key="2">
    <source>
        <dbReference type="ARBA" id="ARBA00004856"/>
    </source>
</evidence>
<dbReference type="Pfam" id="PF00034">
    <property type="entry name" value="Cytochrom_C"/>
    <property type="match status" value="1"/>
</dbReference>
<dbReference type="InterPro" id="IPR026259">
    <property type="entry name" value="MauG/Cytc_peroxidase"/>
</dbReference>
<dbReference type="GO" id="GO:0042597">
    <property type="term" value="C:periplasmic space"/>
    <property type="evidence" value="ECO:0007669"/>
    <property type="project" value="UniProtKB-SubCell"/>
</dbReference>
<accession>A0A2S7UV11</accession>
<feature type="signal peptide" evidence="15">
    <location>
        <begin position="1"/>
        <end position="21"/>
    </location>
</feature>
<dbReference type="InterPro" id="IPR009056">
    <property type="entry name" value="Cyt_c-like_dom"/>
</dbReference>
<evidence type="ECO:0000256" key="1">
    <source>
        <dbReference type="ARBA" id="ARBA00004418"/>
    </source>
</evidence>
<evidence type="ECO:0000256" key="9">
    <source>
        <dbReference type="ARBA" id="ARBA00023002"/>
    </source>
</evidence>
<keyword evidence="4 13" id="KW-0349">Heme</keyword>
<dbReference type="PANTHER" id="PTHR30600">
    <property type="entry name" value="CYTOCHROME C PEROXIDASE-RELATED"/>
    <property type="match status" value="1"/>
</dbReference>
<dbReference type="RefSeq" id="WP_105052052.1">
    <property type="nucleotide sequence ID" value="NZ_BMYG01000002.1"/>
</dbReference>
<evidence type="ECO:0000256" key="4">
    <source>
        <dbReference type="ARBA" id="ARBA00022617"/>
    </source>
</evidence>
<feature type="domain" description="Cytochrome c" evidence="16">
    <location>
        <begin position="47"/>
        <end position="158"/>
    </location>
</feature>
<feature type="binding site" description="covalent" evidence="13">
    <location>
        <position position="72"/>
    </location>
    <ligand>
        <name>heme c</name>
        <dbReference type="ChEBI" id="CHEBI:61717"/>
        <label>1</label>
    </ligand>
</feature>
<name>A0A2S7UV11_9GAMM</name>
<keyword evidence="5 14" id="KW-0479">Metal-binding</keyword>
<dbReference type="AlphaFoldDB" id="A0A2S7UV11"/>
<dbReference type="GO" id="GO:0009055">
    <property type="term" value="F:electron transfer activity"/>
    <property type="evidence" value="ECO:0007669"/>
    <property type="project" value="InterPro"/>
</dbReference>
<organism evidence="17 18">
    <name type="scientific">Psychrosphaera saromensis</name>
    <dbReference type="NCBI Taxonomy" id="716813"/>
    <lineage>
        <taxon>Bacteria</taxon>
        <taxon>Pseudomonadati</taxon>
        <taxon>Pseudomonadota</taxon>
        <taxon>Gammaproteobacteria</taxon>
        <taxon>Alteromonadales</taxon>
        <taxon>Pseudoalteromonadaceae</taxon>
        <taxon>Psychrosphaera</taxon>
    </lineage>
</organism>
<keyword evidence="3" id="KW-0813">Transport</keyword>
<evidence type="ECO:0000256" key="15">
    <source>
        <dbReference type="SAM" id="SignalP"/>
    </source>
</evidence>
<evidence type="ECO:0000256" key="13">
    <source>
        <dbReference type="PIRSR" id="PIRSR000294-1"/>
    </source>
</evidence>
<evidence type="ECO:0000256" key="5">
    <source>
        <dbReference type="ARBA" id="ARBA00022723"/>
    </source>
</evidence>
<feature type="binding site" description="covalent" evidence="13">
    <location>
        <position position="214"/>
    </location>
    <ligand>
        <name>heme c</name>
        <dbReference type="ChEBI" id="CHEBI:61717"/>
        <label>2</label>
    </ligand>
</feature>
<evidence type="ECO:0000313" key="18">
    <source>
        <dbReference type="Proteomes" id="UP000239007"/>
    </source>
</evidence>
<comment type="cofactor">
    <cofactor evidence="13">
        <name>heme</name>
        <dbReference type="ChEBI" id="CHEBI:30413"/>
    </cofactor>
    <text evidence="13">Binds 2 heme groups.</text>
</comment>
<feature type="domain" description="Cytochrome c" evidence="16">
    <location>
        <begin position="199"/>
        <end position="319"/>
    </location>
</feature>
<dbReference type="Gene3D" id="1.10.760.10">
    <property type="entry name" value="Cytochrome c-like domain"/>
    <property type="match status" value="2"/>
</dbReference>
<evidence type="ECO:0000313" key="17">
    <source>
        <dbReference type="EMBL" id="PQJ53568.1"/>
    </source>
</evidence>
<keyword evidence="8" id="KW-0249">Electron transport</keyword>
<evidence type="ECO:0000256" key="7">
    <source>
        <dbReference type="ARBA" id="ARBA00022764"/>
    </source>
</evidence>
<dbReference type="InterPro" id="IPR051395">
    <property type="entry name" value="Cytochrome_c_Peroxidase/MauG"/>
</dbReference>
<dbReference type="InterPro" id="IPR004852">
    <property type="entry name" value="Di-haem_cyt_c_peroxidsae"/>
</dbReference>
<dbReference type="Proteomes" id="UP000239007">
    <property type="component" value="Unassembled WGS sequence"/>
</dbReference>
<comment type="function">
    <text evidence="11">Involved in methylamine metabolism. Essential for the maturation of the beta subunit of MADH, presumably via a step in the biosynthesis of tryptophan tryptophylquinone (TTQ), the cofactor of MADH.</text>
</comment>